<name>A0A4S9Y3C5_AURPU</name>
<feature type="compositionally biased region" description="Low complexity" evidence="1">
    <location>
        <begin position="39"/>
        <end position="50"/>
    </location>
</feature>
<dbReference type="Pfam" id="PF10346">
    <property type="entry name" value="Con-6"/>
    <property type="match status" value="3"/>
</dbReference>
<dbReference type="PANTHER" id="PTHR36576">
    <property type="entry name" value="UPF0654 PROTEIN C11D3.01C-RELATED"/>
    <property type="match status" value="1"/>
</dbReference>
<dbReference type="EMBL" id="QZBT01000018">
    <property type="protein sequence ID" value="THZ86970.1"/>
    <property type="molecule type" value="Genomic_DNA"/>
</dbReference>
<dbReference type="AlphaFoldDB" id="A0A4S9Y3C5"/>
<dbReference type="GO" id="GO:0005737">
    <property type="term" value="C:cytoplasm"/>
    <property type="evidence" value="ECO:0007669"/>
    <property type="project" value="TreeGrafter"/>
</dbReference>
<proteinExistence type="predicted"/>
<reference evidence="2 3" key="1">
    <citation type="submission" date="2018-10" db="EMBL/GenBank/DDBJ databases">
        <title>Fifty Aureobasidium pullulans genomes reveal a recombining polyextremotolerant generalist.</title>
        <authorList>
            <person name="Gostincar C."/>
            <person name="Turk M."/>
            <person name="Zajc J."/>
            <person name="Gunde-Cimerman N."/>
        </authorList>
    </citation>
    <scope>NUCLEOTIDE SEQUENCE [LARGE SCALE GENOMIC DNA]</scope>
    <source>
        <strain evidence="2 3">EXF-3403</strain>
    </source>
</reference>
<accession>A0A4S9Y3C5</accession>
<evidence type="ECO:0000313" key="3">
    <source>
        <dbReference type="Proteomes" id="UP000310039"/>
    </source>
</evidence>
<organism evidence="2 3">
    <name type="scientific">Aureobasidium pullulans</name>
    <name type="common">Black yeast</name>
    <name type="synonym">Pullularia pullulans</name>
    <dbReference type="NCBI Taxonomy" id="5580"/>
    <lineage>
        <taxon>Eukaryota</taxon>
        <taxon>Fungi</taxon>
        <taxon>Dikarya</taxon>
        <taxon>Ascomycota</taxon>
        <taxon>Pezizomycotina</taxon>
        <taxon>Dothideomycetes</taxon>
        <taxon>Dothideomycetidae</taxon>
        <taxon>Dothideales</taxon>
        <taxon>Saccotheciaceae</taxon>
        <taxon>Aureobasidium</taxon>
    </lineage>
</organism>
<comment type="caution">
    <text evidence="2">The sequence shown here is derived from an EMBL/GenBank/DDBJ whole genome shotgun (WGS) entry which is preliminary data.</text>
</comment>
<protein>
    <recommendedName>
        <fullName evidence="4">Conidiation protein 6</fullName>
    </recommendedName>
</protein>
<dbReference type="Proteomes" id="UP000310039">
    <property type="component" value="Unassembled WGS sequence"/>
</dbReference>
<evidence type="ECO:0000313" key="2">
    <source>
        <dbReference type="EMBL" id="THZ86970.1"/>
    </source>
</evidence>
<evidence type="ECO:0000256" key="1">
    <source>
        <dbReference type="SAM" id="MobiDB-lite"/>
    </source>
</evidence>
<feature type="compositionally biased region" description="Basic and acidic residues" evidence="1">
    <location>
        <begin position="62"/>
        <end position="77"/>
    </location>
</feature>
<dbReference type="PANTHER" id="PTHR36576:SF1">
    <property type="entry name" value="UPF0654 PROTEIN C11D3.01C-RELATED"/>
    <property type="match status" value="1"/>
</dbReference>
<feature type="compositionally biased region" description="Low complexity" evidence="1">
    <location>
        <begin position="78"/>
        <end position="87"/>
    </location>
</feature>
<gene>
    <name evidence="2" type="ORF">D6C84_02151</name>
</gene>
<dbReference type="InterPro" id="IPR052670">
    <property type="entry name" value="UPF0654_domain"/>
</dbReference>
<feature type="non-terminal residue" evidence="2">
    <location>
        <position position="1"/>
    </location>
</feature>
<feature type="region of interest" description="Disordered" evidence="1">
    <location>
        <begin position="17"/>
        <end position="96"/>
    </location>
</feature>
<dbReference type="InterPro" id="IPR018824">
    <property type="entry name" value="Conidiation-specific_6"/>
</dbReference>
<sequence>YKNSFLPSQALFSSSHTLLRPQARSPSTKHHFQPPPTKINMSNIGNIIGGHKANLSNPNTSEKSKQHSLEVIEKETGTEATSGTGATTHDDDGKDPMRVAAGLKAALHNPNVSDEAKEGVKVHLDEVTHTSHADDGKDATRVAAGLKAALHNDNVSDEAKEHVKERLADMQ</sequence>
<evidence type="ECO:0008006" key="4">
    <source>
        <dbReference type="Google" id="ProtNLM"/>
    </source>
</evidence>